<gene>
    <name evidence="7" type="ORF">Wenmar_03325</name>
</gene>
<comment type="caution">
    <text evidence="7">The sequence shown here is derived from an EMBL/GenBank/DDBJ whole genome shotgun (WGS) entry which is preliminary data.</text>
</comment>
<dbReference type="InterPro" id="IPR002937">
    <property type="entry name" value="Amino_oxidase"/>
</dbReference>
<dbReference type="InterPro" id="IPR014105">
    <property type="entry name" value="Carotenoid/retinoid_OxRdtase"/>
</dbReference>
<accession>A0A0D0NIF1</accession>
<comment type="pathway">
    <text evidence="1 5">Carotenoid biosynthesis.</text>
</comment>
<dbReference type="PANTHER" id="PTHR43734:SF1">
    <property type="entry name" value="PHYTOENE DESATURASE"/>
    <property type="match status" value="1"/>
</dbReference>
<evidence type="ECO:0000256" key="1">
    <source>
        <dbReference type="ARBA" id="ARBA00004829"/>
    </source>
</evidence>
<dbReference type="PRINTS" id="PR00419">
    <property type="entry name" value="ADXRDTASE"/>
</dbReference>
<dbReference type="PATRIC" id="fig|1123501.6.peg.3451"/>
<evidence type="ECO:0000256" key="4">
    <source>
        <dbReference type="ARBA" id="ARBA00023002"/>
    </source>
</evidence>
<reference evidence="7 8" key="1">
    <citation type="submission" date="2013-01" db="EMBL/GenBank/DDBJ databases">
        <authorList>
            <person name="Fiebig A."/>
            <person name="Goeker M."/>
            <person name="Klenk H.-P.P."/>
        </authorList>
    </citation>
    <scope>NUCLEOTIDE SEQUENCE [LARGE SCALE GENOMIC DNA]</scope>
    <source>
        <strain evidence="7 8">DSM 24838</strain>
    </source>
</reference>
<dbReference type="AlphaFoldDB" id="A0A0D0NIF1"/>
<dbReference type="eggNOG" id="COG1233">
    <property type="taxonomic scope" value="Bacteria"/>
</dbReference>
<name>A0A0D0NIF1_9RHOB</name>
<evidence type="ECO:0000256" key="3">
    <source>
        <dbReference type="ARBA" id="ARBA00022746"/>
    </source>
</evidence>
<protein>
    <submittedName>
        <fullName evidence="7">Phytoene desaturase</fullName>
    </submittedName>
</protein>
<evidence type="ECO:0000259" key="6">
    <source>
        <dbReference type="Pfam" id="PF01593"/>
    </source>
</evidence>
<proteinExistence type="inferred from homology"/>
<dbReference type="InterPro" id="IPR036188">
    <property type="entry name" value="FAD/NAD-bd_sf"/>
</dbReference>
<dbReference type="NCBIfam" id="TIGR02734">
    <property type="entry name" value="crtI_fam"/>
    <property type="match status" value="1"/>
</dbReference>
<keyword evidence="8" id="KW-1185">Reference proteome</keyword>
<keyword evidence="4 5" id="KW-0560">Oxidoreductase</keyword>
<evidence type="ECO:0000313" key="8">
    <source>
        <dbReference type="Proteomes" id="UP000035100"/>
    </source>
</evidence>
<keyword evidence="3 5" id="KW-0125">Carotenoid biosynthesis</keyword>
<dbReference type="SUPFAM" id="SSF51905">
    <property type="entry name" value="FAD/NAD(P)-binding domain"/>
    <property type="match status" value="1"/>
</dbReference>
<evidence type="ECO:0000313" key="7">
    <source>
        <dbReference type="EMBL" id="KIQ68110.1"/>
    </source>
</evidence>
<dbReference type="PANTHER" id="PTHR43734">
    <property type="entry name" value="PHYTOENE DESATURASE"/>
    <property type="match status" value="1"/>
</dbReference>
<dbReference type="InterPro" id="IPR008150">
    <property type="entry name" value="Phytoene_DH_bac_CS"/>
</dbReference>
<sequence length="525" mass="57558">MMMDGRSRFRLPADGSGPGKRVLVVGAGPGGLAAAMLLRAAGAEVTVLEKEATVGGRTGALKRDGFTFDIGPTFFLYPEVLREIFAACGRDLDEEVDLVRLDPMYRLQFDDGRRIDATADPERLVQQVARIDARDAARVPAFLAENRSKFEAFRSILQRPFLSSADLMRGDMLRALPRLRPWSSVDRDLHRWFDNPDVRVAFSFQSKYLGMSPFKCPSLYTIIAHIEYGFGVYHPRGGCNAVTAAMARIAAEMGVQVRLTEPVERLVLDKGRAKGAVTAHGRYDADAVVMNADFAHAMTTLVPDAARRRWTDRKIASKRYSCSTFMLYLGVEGTFPDVSHHTIAFSQDYARNVAEIDAGQAPVDPTVYLQNAGVTDDTLAPAGHSALYVLAPVGNLTGGVDWTAEAPAYREKLLDKVSRIIGQDVRPMIRTEVMYTPDDWQSKMAVYEGATFNLAHNLGQMLTLRPRNRFEDIAGVYLTGGGTHPGSGLPTIFESARIASRLCAEDLGLPGLGHLTTTLPKEAAE</sequence>
<dbReference type="GO" id="GO:0016117">
    <property type="term" value="P:carotenoid biosynthetic process"/>
    <property type="evidence" value="ECO:0007669"/>
    <property type="project" value="UniProtKB-KW"/>
</dbReference>
<evidence type="ECO:0000256" key="5">
    <source>
        <dbReference type="RuleBase" id="RU362075"/>
    </source>
</evidence>
<feature type="domain" description="Amine oxidase" evidence="6">
    <location>
        <begin position="30"/>
        <end position="502"/>
    </location>
</feature>
<evidence type="ECO:0000256" key="2">
    <source>
        <dbReference type="ARBA" id="ARBA00006046"/>
    </source>
</evidence>
<dbReference type="Pfam" id="PF01593">
    <property type="entry name" value="Amino_oxidase"/>
    <property type="match status" value="1"/>
</dbReference>
<dbReference type="PROSITE" id="PS00982">
    <property type="entry name" value="PHYTOENE_DH"/>
    <property type="match status" value="1"/>
</dbReference>
<dbReference type="EMBL" id="AONG01000017">
    <property type="protein sequence ID" value="KIQ68110.1"/>
    <property type="molecule type" value="Genomic_DNA"/>
</dbReference>
<dbReference type="GO" id="GO:0016627">
    <property type="term" value="F:oxidoreductase activity, acting on the CH-CH group of donors"/>
    <property type="evidence" value="ECO:0007669"/>
    <property type="project" value="UniProtKB-ARBA"/>
</dbReference>
<comment type="similarity">
    <text evidence="2 5">Belongs to the carotenoid/retinoid oxidoreductase family.</text>
</comment>
<organism evidence="7 8">
    <name type="scientific">Wenxinia marina DSM 24838</name>
    <dbReference type="NCBI Taxonomy" id="1123501"/>
    <lineage>
        <taxon>Bacteria</taxon>
        <taxon>Pseudomonadati</taxon>
        <taxon>Pseudomonadota</taxon>
        <taxon>Alphaproteobacteria</taxon>
        <taxon>Rhodobacterales</taxon>
        <taxon>Roseobacteraceae</taxon>
        <taxon>Wenxinia</taxon>
    </lineage>
</organism>
<dbReference type="Gene3D" id="3.50.50.60">
    <property type="entry name" value="FAD/NAD(P)-binding domain"/>
    <property type="match status" value="2"/>
</dbReference>
<dbReference type="Proteomes" id="UP000035100">
    <property type="component" value="Unassembled WGS sequence"/>
</dbReference>
<dbReference type="STRING" id="1123501.Wenmar_03325"/>